<accession>A0A5D0RGH2</accession>
<dbReference type="Proteomes" id="UP000322080">
    <property type="component" value="Unassembled WGS sequence"/>
</dbReference>
<comment type="caution">
    <text evidence="1">The sequence shown here is derived from an EMBL/GenBank/DDBJ whole genome shotgun (WGS) entry which is preliminary data.</text>
</comment>
<proteinExistence type="predicted"/>
<organism evidence="1 2">
    <name type="scientific">Maritimibacter fusiformis</name>
    <dbReference type="NCBI Taxonomy" id="2603819"/>
    <lineage>
        <taxon>Bacteria</taxon>
        <taxon>Pseudomonadati</taxon>
        <taxon>Pseudomonadota</taxon>
        <taxon>Alphaproteobacteria</taxon>
        <taxon>Rhodobacterales</taxon>
        <taxon>Roseobacteraceae</taxon>
        <taxon>Maritimibacter</taxon>
    </lineage>
</organism>
<dbReference type="RefSeq" id="WP_148379014.1">
    <property type="nucleotide sequence ID" value="NZ_VSIY01000013.1"/>
</dbReference>
<evidence type="ECO:0000313" key="2">
    <source>
        <dbReference type="Proteomes" id="UP000322080"/>
    </source>
</evidence>
<evidence type="ECO:0000313" key="1">
    <source>
        <dbReference type="EMBL" id="TYB80717.1"/>
    </source>
</evidence>
<dbReference type="EMBL" id="VSIY01000013">
    <property type="protein sequence ID" value="TYB80717.1"/>
    <property type="molecule type" value="Genomic_DNA"/>
</dbReference>
<keyword evidence="2" id="KW-1185">Reference proteome</keyword>
<name>A0A5D0RGH2_9RHOB</name>
<protein>
    <submittedName>
        <fullName evidence="1">Uncharacterized protein</fullName>
    </submittedName>
</protein>
<gene>
    <name evidence="1" type="ORF">FVF75_13920</name>
</gene>
<dbReference type="AlphaFoldDB" id="A0A5D0RGH2"/>
<sequence length="141" mass="15594">MLSFGDIVSEGFLLSCFRRAALATILLFPGPALAEGLIIVSDPLACGLTEDSRDVSVFKIVDAGHLVLQEHGIDGFEYTCEFERPIAFDWADFKIDSRSGYCNEPGFLEPGVFAMMFTEPGEIIVHATMWDEPIPFRACPR</sequence>
<reference evidence="1 2" key="1">
    <citation type="submission" date="2019-08" db="EMBL/GenBank/DDBJ databases">
        <title>Identification of a novel species of the genus Boseongicola.</title>
        <authorList>
            <person name="Zhang X.-Q."/>
        </authorList>
    </citation>
    <scope>NUCLEOTIDE SEQUENCE [LARGE SCALE GENOMIC DNA]</scope>
    <source>
        <strain evidence="1 2">HY14</strain>
    </source>
</reference>